<dbReference type="Gene3D" id="3.90.190.10">
    <property type="entry name" value="Protein tyrosine phosphatase superfamily"/>
    <property type="match status" value="1"/>
</dbReference>
<dbReference type="HOGENOM" id="CLU_1125436_0_0_1"/>
<evidence type="ECO:0000313" key="2">
    <source>
        <dbReference type="EMBL" id="EFP12858.1"/>
    </source>
</evidence>
<organism evidence="3">
    <name type="scientific">Caenorhabditis remanei</name>
    <name type="common">Caenorhabditis vulgaris</name>
    <dbReference type="NCBI Taxonomy" id="31234"/>
    <lineage>
        <taxon>Eukaryota</taxon>
        <taxon>Metazoa</taxon>
        <taxon>Ecdysozoa</taxon>
        <taxon>Nematoda</taxon>
        <taxon>Chromadorea</taxon>
        <taxon>Rhabditida</taxon>
        <taxon>Rhabditina</taxon>
        <taxon>Rhabditomorpha</taxon>
        <taxon>Rhabditoidea</taxon>
        <taxon>Rhabditidae</taxon>
        <taxon>Peloderinae</taxon>
        <taxon>Caenorhabditis</taxon>
    </lineage>
</organism>
<dbReference type="EMBL" id="DS269337">
    <property type="protein sequence ID" value="EFP12858.1"/>
    <property type="molecule type" value="Genomic_DNA"/>
</dbReference>
<dbReference type="Pfam" id="PF00102">
    <property type="entry name" value="Y_phosphatase"/>
    <property type="match status" value="1"/>
</dbReference>
<protein>
    <recommendedName>
        <fullName evidence="1">Tyrosine-protein phosphatase domain-containing protein</fullName>
    </recommendedName>
</protein>
<dbReference type="InParanoid" id="E3NPA1"/>
<reference evidence="2" key="1">
    <citation type="submission" date="2007-07" db="EMBL/GenBank/DDBJ databases">
        <title>PCAP assembly of the Caenorhabditis remanei genome.</title>
        <authorList>
            <consortium name="The Caenorhabditis remanei Sequencing Consortium"/>
            <person name="Wilson R.K."/>
        </authorList>
    </citation>
    <scope>NUCLEOTIDE SEQUENCE [LARGE SCALE GENOMIC DNA]</scope>
    <source>
        <strain evidence="2">PB4641</strain>
    </source>
</reference>
<dbReference type="PANTHER" id="PTHR46163">
    <property type="entry name" value="TYROSINE-PROTEIN PHOSPHATASE-RELATED"/>
    <property type="match status" value="1"/>
</dbReference>
<name>E3NPA1_CAERE</name>
<accession>E3NPA1</accession>
<sequence length="247" mass="28268">MNASDSHDDTRIDFLSLIIKDESEYAVMIGQAQSADGPKNPNLCAAYFSQGPGGSVKIGPFTVETLDETPFMCQGTVQIDVTLRTLKITDKRKKKVSRTIKHFHMSTWNDEDIPPFGYETCYQVMQTIIKSKSENILIIFQKPILVHNTKGVGSAMAFVGLEYTSRMMEYHEEYTYKDAFGKLIEKRYCSFQNVRQVGWMHVGSVYFTTRNYDLDPYMYEQMQKTFSEMIETGTGVPADQDGIKWMN</sequence>
<dbReference type="GO" id="GO:0004725">
    <property type="term" value="F:protein tyrosine phosphatase activity"/>
    <property type="evidence" value="ECO:0007669"/>
    <property type="project" value="InterPro"/>
</dbReference>
<dbReference type="InterPro" id="IPR000242">
    <property type="entry name" value="PTP_cat"/>
</dbReference>
<keyword evidence="3" id="KW-1185">Reference proteome</keyword>
<gene>
    <name evidence="2" type="ORF">CRE_03539</name>
</gene>
<dbReference type="Proteomes" id="UP000008281">
    <property type="component" value="Unassembled WGS sequence"/>
</dbReference>
<feature type="domain" description="Tyrosine-protein phosphatase" evidence="1">
    <location>
        <begin position="1"/>
        <end position="207"/>
    </location>
</feature>
<dbReference type="InterPro" id="IPR052782">
    <property type="entry name" value="Oocyte-zygote_transition_reg"/>
</dbReference>
<dbReference type="STRING" id="31234.E3NPA1"/>
<dbReference type="SMART" id="SM00404">
    <property type="entry name" value="PTPc_motif"/>
    <property type="match status" value="1"/>
</dbReference>
<proteinExistence type="predicted"/>
<evidence type="ECO:0000259" key="1">
    <source>
        <dbReference type="PROSITE" id="PS50055"/>
    </source>
</evidence>
<dbReference type="InterPro" id="IPR003595">
    <property type="entry name" value="Tyr_Pase_cat"/>
</dbReference>
<dbReference type="AlphaFoldDB" id="E3NPA1"/>
<dbReference type="InterPro" id="IPR029021">
    <property type="entry name" value="Prot-tyrosine_phosphatase-like"/>
</dbReference>
<dbReference type="PROSITE" id="PS50055">
    <property type="entry name" value="TYR_PHOSPHATASE_PTP"/>
    <property type="match status" value="1"/>
</dbReference>
<dbReference type="OrthoDB" id="5806364at2759"/>
<dbReference type="eggNOG" id="ENOG502QTTC">
    <property type="taxonomic scope" value="Eukaryota"/>
</dbReference>
<dbReference type="SUPFAM" id="SSF52799">
    <property type="entry name" value="(Phosphotyrosine protein) phosphatases II"/>
    <property type="match status" value="1"/>
</dbReference>
<evidence type="ECO:0000313" key="3">
    <source>
        <dbReference type="Proteomes" id="UP000008281"/>
    </source>
</evidence>